<name>A0A1M5BD77_9BACL</name>
<gene>
    <name evidence="1" type="ORF">SAMN05444392_12117</name>
</gene>
<dbReference type="EMBL" id="FQVL01000021">
    <property type="protein sequence ID" value="SHF40277.1"/>
    <property type="molecule type" value="Genomic_DNA"/>
</dbReference>
<dbReference type="OrthoDB" id="2991611at2"/>
<reference evidence="1 2" key="1">
    <citation type="submission" date="2016-11" db="EMBL/GenBank/DDBJ databases">
        <authorList>
            <person name="Jaros S."/>
            <person name="Januszkiewicz K."/>
            <person name="Wedrychowicz H."/>
        </authorList>
    </citation>
    <scope>NUCLEOTIDE SEQUENCE [LARGE SCALE GENOMIC DNA]</scope>
    <source>
        <strain evidence="1 2">DSM 44666</strain>
    </source>
</reference>
<evidence type="ECO:0000313" key="2">
    <source>
        <dbReference type="Proteomes" id="UP000184476"/>
    </source>
</evidence>
<dbReference type="STRING" id="112248.SAMN05444392_12117"/>
<protein>
    <submittedName>
        <fullName evidence="1">Uncharacterized protein</fullName>
    </submittedName>
</protein>
<organism evidence="1 2">
    <name type="scientific">Seinonella peptonophila</name>
    <dbReference type="NCBI Taxonomy" id="112248"/>
    <lineage>
        <taxon>Bacteria</taxon>
        <taxon>Bacillati</taxon>
        <taxon>Bacillota</taxon>
        <taxon>Bacilli</taxon>
        <taxon>Bacillales</taxon>
        <taxon>Thermoactinomycetaceae</taxon>
        <taxon>Seinonella</taxon>
    </lineage>
</organism>
<accession>A0A1M5BD77</accession>
<keyword evidence="2" id="KW-1185">Reference proteome</keyword>
<sequence length="79" mass="8773">MKMGLCRCCRRKIILRKKRRRRRRIVRALKKGSSATVDNAARIDGPVSGLINIIVQVPVNLGDATSLNESDQNSLSNAL</sequence>
<dbReference type="AlphaFoldDB" id="A0A1M5BD77"/>
<evidence type="ECO:0000313" key="1">
    <source>
        <dbReference type="EMBL" id="SHF40277.1"/>
    </source>
</evidence>
<proteinExistence type="predicted"/>
<dbReference type="Proteomes" id="UP000184476">
    <property type="component" value="Unassembled WGS sequence"/>
</dbReference>
<dbReference type="RefSeq" id="WP_073158387.1">
    <property type="nucleotide sequence ID" value="NZ_FQVL01000021.1"/>
</dbReference>